<reference evidence="1" key="1">
    <citation type="journal article" date="2020" name="Nat. Commun.">
        <title>Large-scale genome sequencing of mycorrhizal fungi provides insights into the early evolution of symbiotic traits.</title>
        <authorList>
            <person name="Miyauchi S."/>
            <person name="Kiss E."/>
            <person name="Kuo A."/>
            <person name="Drula E."/>
            <person name="Kohler A."/>
            <person name="Sanchez-Garcia M."/>
            <person name="Morin E."/>
            <person name="Andreopoulos B."/>
            <person name="Barry K.W."/>
            <person name="Bonito G."/>
            <person name="Buee M."/>
            <person name="Carver A."/>
            <person name="Chen C."/>
            <person name="Cichocki N."/>
            <person name="Clum A."/>
            <person name="Culley D."/>
            <person name="Crous P.W."/>
            <person name="Fauchery L."/>
            <person name="Girlanda M."/>
            <person name="Hayes R.D."/>
            <person name="Keri Z."/>
            <person name="LaButti K."/>
            <person name="Lipzen A."/>
            <person name="Lombard V."/>
            <person name="Magnuson J."/>
            <person name="Maillard F."/>
            <person name="Murat C."/>
            <person name="Nolan M."/>
            <person name="Ohm R.A."/>
            <person name="Pangilinan J."/>
            <person name="Pereira M.F."/>
            <person name="Perotto S."/>
            <person name="Peter M."/>
            <person name="Pfister S."/>
            <person name="Riley R."/>
            <person name="Sitrit Y."/>
            <person name="Stielow J.B."/>
            <person name="Szollosi G."/>
            <person name="Zifcakova L."/>
            <person name="Stursova M."/>
            <person name="Spatafora J.W."/>
            <person name="Tedersoo L."/>
            <person name="Vaario L.M."/>
            <person name="Yamada A."/>
            <person name="Yan M."/>
            <person name="Wang P."/>
            <person name="Xu J."/>
            <person name="Bruns T."/>
            <person name="Baldrian P."/>
            <person name="Vilgalys R."/>
            <person name="Dunand C."/>
            <person name="Henrissat B."/>
            <person name="Grigoriev I.V."/>
            <person name="Hibbett D."/>
            <person name="Nagy L.G."/>
            <person name="Martin F.M."/>
        </authorList>
    </citation>
    <scope>NUCLEOTIDE SEQUENCE</scope>
    <source>
        <strain evidence="1">UP504</strain>
    </source>
</reference>
<evidence type="ECO:0000313" key="2">
    <source>
        <dbReference type="Proteomes" id="UP000886523"/>
    </source>
</evidence>
<name>A0A9P6ATB3_9AGAM</name>
<dbReference type="EMBL" id="MU128999">
    <property type="protein sequence ID" value="KAF9511533.1"/>
    <property type="molecule type" value="Genomic_DNA"/>
</dbReference>
<dbReference type="Proteomes" id="UP000886523">
    <property type="component" value="Unassembled WGS sequence"/>
</dbReference>
<proteinExistence type="predicted"/>
<accession>A0A9P6ATB3</accession>
<dbReference type="AlphaFoldDB" id="A0A9P6ATB3"/>
<protein>
    <submittedName>
        <fullName evidence="1">Uncharacterized protein</fullName>
    </submittedName>
</protein>
<comment type="caution">
    <text evidence="1">The sequence shown here is derived from an EMBL/GenBank/DDBJ whole genome shotgun (WGS) entry which is preliminary data.</text>
</comment>
<dbReference type="OrthoDB" id="2963168at2759"/>
<organism evidence="1 2">
    <name type="scientific">Hydnum rufescens UP504</name>
    <dbReference type="NCBI Taxonomy" id="1448309"/>
    <lineage>
        <taxon>Eukaryota</taxon>
        <taxon>Fungi</taxon>
        <taxon>Dikarya</taxon>
        <taxon>Basidiomycota</taxon>
        <taxon>Agaricomycotina</taxon>
        <taxon>Agaricomycetes</taxon>
        <taxon>Cantharellales</taxon>
        <taxon>Hydnaceae</taxon>
        <taxon>Hydnum</taxon>
    </lineage>
</organism>
<keyword evidence="2" id="KW-1185">Reference proteome</keyword>
<evidence type="ECO:0000313" key="1">
    <source>
        <dbReference type="EMBL" id="KAF9511533.1"/>
    </source>
</evidence>
<sequence length="265" mass="28577">MSSPGYFVAHESKISQIELHRIPTVLPTSLHSFALTASPQYPSNHICSPTRGIVLVRMTSPICARTLNSPAPISLLKCCKASDARECAMAANCTISSVLSGDTDCEYSFNMNPMSNHNLLPTAKSLLRQNSPATPFGNATHSFIHLPSAFRSSTDAIIFRRTLSEWTHHFPYAAPPLLLSCAVIYDNLISAGNGVNVAGVPTVSLGVVQFGLGQNLERPIGPPRSIASKSHIIEIGPNLAITPRGNWDSGNATEMMNGLNIWREK</sequence>
<gene>
    <name evidence="1" type="ORF">BS47DRAFT_1486818</name>
</gene>